<evidence type="ECO:0000313" key="2">
    <source>
        <dbReference type="EMBL" id="CAD7441072.1"/>
    </source>
</evidence>
<sequence length="236" mass="26674">MSISSAGERVLSSIHRERRELLNDALQILYSSPYIANVIKSRRLRHVPLFHWYTIKDEPGTNNECGNSTVRHVPLFHWYTIKDEPGANNECGSSTVRHVPLFQWYTIQDEPGANNECGNSTVRHVPLFHWYTIQDEPGANNECGNSTVRHVPLFHWYTIQDEPGANNECGNRWRHLSDTMCSALGTYALYSIFRPAVPGSVVVFLLVSLGAQIYLGASVQRLSNNGIVQQGKKHDN</sequence>
<proteinExistence type="predicted"/>
<reference evidence="2" key="1">
    <citation type="submission" date="2020-11" db="EMBL/GenBank/DDBJ databases">
        <authorList>
            <person name="Tran Van P."/>
        </authorList>
    </citation>
    <scope>NUCLEOTIDE SEQUENCE</scope>
</reference>
<feature type="transmembrane region" description="Helical" evidence="1">
    <location>
        <begin position="196"/>
        <end position="215"/>
    </location>
</feature>
<keyword evidence="1" id="KW-0812">Transmembrane</keyword>
<name>A0A7R9EU32_9NEOP</name>
<dbReference type="EMBL" id="OD565186">
    <property type="protein sequence ID" value="CAD7441072.1"/>
    <property type="molecule type" value="Genomic_DNA"/>
</dbReference>
<dbReference type="AlphaFoldDB" id="A0A7R9EU32"/>
<keyword evidence="1" id="KW-1133">Transmembrane helix</keyword>
<gene>
    <name evidence="2" type="ORF">TBIB3V08_LOCUS3546</name>
</gene>
<accession>A0A7R9EU32</accession>
<keyword evidence="1" id="KW-0472">Membrane</keyword>
<protein>
    <submittedName>
        <fullName evidence="2">Uncharacterized protein</fullName>
    </submittedName>
</protein>
<organism evidence="2">
    <name type="scientific">Timema bartmani</name>
    <dbReference type="NCBI Taxonomy" id="61472"/>
    <lineage>
        <taxon>Eukaryota</taxon>
        <taxon>Metazoa</taxon>
        <taxon>Ecdysozoa</taxon>
        <taxon>Arthropoda</taxon>
        <taxon>Hexapoda</taxon>
        <taxon>Insecta</taxon>
        <taxon>Pterygota</taxon>
        <taxon>Neoptera</taxon>
        <taxon>Polyneoptera</taxon>
        <taxon>Phasmatodea</taxon>
        <taxon>Timematodea</taxon>
        <taxon>Timematoidea</taxon>
        <taxon>Timematidae</taxon>
        <taxon>Timema</taxon>
    </lineage>
</organism>
<evidence type="ECO:0000256" key="1">
    <source>
        <dbReference type="SAM" id="Phobius"/>
    </source>
</evidence>